<accession>A0A8H3DSZ1</accession>
<evidence type="ECO:0000256" key="1">
    <source>
        <dbReference type="SAM" id="MobiDB-lite"/>
    </source>
</evidence>
<sequence length="234" mass="25058">MQSKSSISRSITSNASSSWHGVSGGSTQTRAEVDPGITVDLAKHEGCDMETMLRVLVNRCRNPALPPNTAPIPSTPQLLSTENYPDGAPGASSDRTARPSATTPQYHGSPDPNSQENPSDPAAQPSENPTDPPTQPDLLELGLEAALGHCKNAELLKLLDEFKNGKEKNRYVPLAKALNCALSLSSTMQLPGIRGPSHLQPLFVVSDPDRFYWRSGVQRSPDLALLSLSAARQL</sequence>
<proteinExistence type="predicted"/>
<gene>
    <name evidence="2" type="ORF">RDB_LOCUS186861</name>
</gene>
<reference evidence="2" key="1">
    <citation type="submission" date="2021-01" db="EMBL/GenBank/DDBJ databases">
        <authorList>
            <person name="Kaushik A."/>
        </authorList>
    </citation>
    <scope>NUCLEOTIDE SEQUENCE</scope>
    <source>
        <strain evidence="2">AG2-2IIIB</strain>
    </source>
</reference>
<dbReference type="EMBL" id="CAJMWT010008926">
    <property type="protein sequence ID" value="CAE6536093.1"/>
    <property type="molecule type" value="Genomic_DNA"/>
</dbReference>
<protein>
    <submittedName>
        <fullName evidence="2">Uncharacterized protein</fullName>
    </submittedName>
</protein>
<feature type="compositionally biased region" description="Low complexity" evidence="1">
    <location>
        <begin position="1"/>
        <end position="18"/>
    </location>
</feature>
<comment type="caution">
    <text evidence="2">The sequence shown here is derived from an EMBL/GenBank/DDBJ whole genome shotgun (WGS) entry which is preliminary data.</text>
</comment>
<name>A0A8H3DSZ1_9AGAM</name>
<dbReference type="AlphaFoldDB" id="A0A8H3DSZ1"/>
<organism evidence="2 3">
    <name type="scientific">Rhizoctonia solani</name>
    <dbReference type="NCBI Taxonomy" id="456999"/>
    <lineage>
        <taxon>Eukaryota</taxon>
        <taxon>Fungi</taxon>
        <taxon>Dikarya</taxon>
        <taxon>Basidiomycota</taxon>
        <taxon>Agaricomycotina</taxon>
        <taxon>Agaricomycetes</taxon>
        <taxon>Cantharellales</taxon>
        <taxon>Ceratobasidiaceae</taxon>
        <taxon>Rhizoctonia</taxon>
    </lineage>
</organism>
<feature type="region of interest" description="Disordered" evidence="1">
    <location>
        <begin position="67"/>
        <end position="137"/>
    </location>
</feature>
<feature type="compositionally biased region" description="Polar residues" evidence="1">
    <location>
        <begin position="99"/>
        <end position="118"/>
    </location>
</feature>
<evidence type="ECO:0000313" key="2">
    <source>
        <dbReference type="EMBL" id="CAE6536093.1"/>
    </source>
</evidence>
<feature type="non-terminal residue" evidence="2">
    <location>
        <position position="234"/>
    </location>
</feature>
<dbReference type="Proteomes" id="UP000663843">
    <property type="component" value="Unassembled WGS sequence"/>
</dbReference>
<evidence type="ECO:0000313" key="3">
    <source>
        <dbReference type="Proteomes" id="UP000663843"/>
    </source>
</evidence>
<feature type="region of interest" description="Disordered" evidence="1">
    <location>
        <begin position="1"/>
        <end position="34"/>
    </location>
</feature>